<proteinExistence type="predicted"/>
<feature type="compositionally biased region" description="Basic and acidic residues" evidence="5">
    <location>
        <begin position="244"/>
        <end position="255"/>
    </location>
</feature>
<evidence type="ECO:0000256" key="1">
    <source>
        <dbReference type="ARBA" id="ARBA00004141"/>
    </source>
</evidence>
<reference evidence="7 8" key="2">
    <citation type="submission" date="2015-01" db="EMBL/GenBank/DDBJ databases">
        <authorList>
            <consortium name="NBRP consortium"/>
            <person name="Sawabe T."/>
            <person name="Meirelles P."/>
            <person name="Feng G."/>
            <person name="Sayaka M."/>
            <person name="Hattori M."/>
            <person name="Ohkuma M."/>
        </authorList>
    </citation>
    <scope>NUCLEOTIDE SEQUENCE [LARGE SCALE GENOMIC DNA]</scope>
    <source>
        <strain evidence="7 8">JCM19232</strain>
    </source>
</reference>
<reference evidence="7 8" key="1">
    <citation type="submission" date="2015-01" db="EMBL/GenBank/DDBJ databases">
        <title>Vibrio sp. C5 JCM 19232 whole genome shotgun sequence.</title>
        <authorList>
            <person name="Sawabe T."/>
            <person name="Meirelles P."/>
            <person name="Feng G."/>
            <person name="Sayaka M."/>
            <person name="Hattori M."/>
            <person name="Ohkuma M."/>
        </authorList>
    </citation>
    <scope>NUCLEOTIDE SEQUENCE [LARGE SCALE GENOMIC DNA]</scope>
    <source>
        <strain evidence="7 8">JCM19232</strain>
    </source>
</reference>
<protein>
    <submittedName>
        <fullName evidence="7">Uncharacterized protein</fullName>
    </submittedName>
</protein>
<sequence length="263" mass="27300">MTVLIVGAYILLNGGVIIMGFLGSDWTRNHAINYFSTVLGISLQIFIMQLLVIVGNDLIMGFIDTASEGAADYMGMVVMSILYYALICVVPNMASSLTNGFFTFDSAKAVHSGAGVAAAAAGLSLLAKSGMEVGASKLSQTSIGQKVQDTLSQFTSGSGAIQSASSGAGALLQGADKLTNSALNSMAQQSSIGRAFSQMAKESIPSDGHKTLSKAMGGGASETLSSDDAVKQATSSFQGTSNHDALKSRLQEHRQQPRTNKRV</sequence>
<organism evidence="7 8">
    <name type="scientific">Vibrio ishigakensis</name>
    <dbReference type="NCBI Taxonomy" id="1481914"/>
    <lineage>
        <taxon>Bacteria</taxon>
        <taxon>Pseudomonadati</taxon>
        <taxon>Pseudomonadota</taxon>
        <taxon>Gammaproteobacteria</taxon>
        <taxon>Vibrionales</taxon>
        <taxon>Vibrionaceae</taxon>
        <taxon>Vibrio</taxon>
    </lineage>
</organism>
<accession>A0A0B8PQS6</accession>
<dbReference type="GO" id="GO:0016020">
    <property type="term" value="C:membrane"/>
    <property type="evidence" value="ECO:0007669"/>
    <property type="project" value="UniProtKB-SubCell"/>
</dbReference>
<feature type="transmembrane region" description="Helical" evidence="6">
    <location>
        <begin position="6"/>
        <end position="24"/>
    </location>
</feature>
<dbReference type="InterPro" id="IPR007688">
    <property type="entry name" value="Conjugal_tfr_TrbL/VirB6"/>
</dbReference>
<evidence type="ECO:0000256" key="3">
    <source>
        <dbReference type="ARBA" id="ARBA00022989"/>
    </source>
</evidence>
<keyword evidence="3 6" id="KW-1133">Transmembrane helix</keyword>
<evidence type="ECO:0000256" key="4">
    <source>
        <dbReference type="ARBA" id="ARBA00023136"/>
    </source>
</evidence>
<feature type="transmembrane region" description="Helical" evidence="6">
    <location>
        <begin position="73"/>
        <end position="94"/>
    </location>
</feature>
<feature type="region of interest" description="Disordered" evidence="5">
    <location>
        <begin position="204"/>
        <end position="263"/>
    </location>
</feature>
<evidence type="ECO:0000256" key="6">
    <source>
        <dbReference type="SAM" id="Phobius"/>
    </source>
</evidence>
<evidence type="ECO:0000256" key="2">
    <source>
        <dbReference type="ARBA" id="ARBA00022692"/>
    </source>
</evidence>
<feature type="transmembrane region" description="Helical" evidence="6">
    <location>
        <begin position="31"/>
        <end position="53"/>
    </location>
</feature>
<evidence type="ECO:0000313" key="8">
    <source>
        <dbReference type="Proteomes" id="UP000031670"/>
    </source>
</evidence>
<comment type="subcellular location">
    <subcellularLocation>
        <location evidence="1">Membrane</location>
        <topology evidence="1">Multi-pass membrane protein</topology>
    </subcellularLocation>
</comment>
<dbReference type="GO" id="GO:0030255">
    <property type="term" value="P:protein secretion by the type IV secretion system"/>
    <property type="evidence" value="ECO:0007669"/>
    <property type="project" value="InterPro"/>
</dbReference>
<dbReference type="Pfam" id="PF04610">
    <property type="entry name" value="TrbL"/>
    <property type="match status" value="1"/>
</dbReference>
<dbReference type="Proteomes" id="UP000031670">
    <property type="component" value="Unassembled WGS sequence"/>
</dbReference>
<comment type="caution">
    <text evidence="7">The sequence shown here is derived from an EMBL/GenBank/DDBJ whole genome shotgun (WGS) entry which is preliminary data.</text>
</comment>
<gene>
    <name evidence="7" type="ORF">JCM19232_4988</name>
</gene>
<dbReference type="EMBL" id="BBSA01000020">
    <property type="protein sequence ID" value="GAM65488.1"/>
    <property type="molecule type" value="Genomic_DNA"/>
</dbReference>
<feature type="compositionally biased region" description="Polar residues" evidence="5">
    <location>
        <begin position="222"/>
        <end position="243"/>
    </location>
</feature>
<dbReference type="AlphaFoldDB" id="A0A0B8PQS6"/>
<evidence type="ECO:0000256" key="5">
    <source>
        <dbReference type="SAM" id="MobiDB-lite"/>
    </source>
</evidence>
<evidence type="ECO:0000313" key="7">
    <source>
        <dbReference type="EMBL" id="GAM65488.1"/>
    </source>
</evidence>
<keyword evidence="2 6" id="KW-0812">Transmembrane</keyword>
<keyword evidence="4 6" id="KW-0472">Membrane</keyword>
<name>A0A0B8PQS6_9VIBR</name>